<dbReference type="PANTHER" id="PTHR30287:SF1">
    <property type="entry name" value="INNER MEMBRANE PROTEIN"/>
    <property type="match status" value="1"/>
</dbReference>
<gene>
    <name evidence="9" type="ORF">CBF27_05930</name>
</gene>
<feature type="transmembrane region" description="Helical" evidence="7">
    <location>
        <begin position="21"/>
        <end position="38"/>
    </location>
</feature>
<feature type="transmembrane region" description="Helical" evidence="7">
    <location>
        <begin position="385"/>
        <end position="405"/>
    </location>
</feature>
<keyword evidence="6" id="KW-0175">Coiled coil</keyword>
<organism evidence="9 10">
    <name type="scientific">Vagococcus acidifermentans</name>
    <dbReference type="NCBI Taxonomy" id="564710"/>
    <lineage>
        <taxon>Bacteria</taxon>
        <taxon>Bacillati</taxon>
        <taxon>Bacillota</taxon>
        <taxon>Bacilli</taxon>
        <taxon>Lactobacillales</taxon>
        <taxon>Enterococcaceae</taxon>
        <taxon>Vagococcus</taxon>
    </lineage>
</organism>
<dbReference type="AlphaFoldDB" id="A0A430AWR5"/>
<sequence length="918" mass="103426">MKKKALYKSIQREIFQSKTRFLSILGIILLGVCFYVGIKATGPNMIDTADHYFRDKRLMHSQIVSTMGLYDEDIRLVEDNPDVLDFQAGYSLDVNLTNENVVMKLFSYDTERKNNLNDYRVIEGRLPKQSGEIALDSRADTLGSYNIGDTFTLKTDEEAKANVAKTSFKIVGFVNSPLYIDKVSRGNTSVGKGSIDYFGVIPEEDFNMDAYTELAVRFKDLERVQSYSDTYDQRLAKHEAALEKQFADRPAEKLAEITSDAQKEIDEAESELRDGQNSLDEAQSQLDAALGEVTQNLSMLTAAEAMGQPVPQAQKDQLTSAKAELDTQQAELDEKKAELADSYETLAEEKQKLSELEAPEYFFLSRDDTPAYSEYHENAKRLSSIASVFPVFFFMIAALVCLTTMTRMVDEKRSEIGTLKALGYANWEISLKFIVYATLASVAGSVLGLIIGYNTFPKIIFNAYGSMYNLPDVRLTYYTSYSVQSIVVALICTLLSSLIVLRIDLLSTPAALMRPKAPKPGKRILLERVTWLWSRLNFNQKVTARNLFRYKQRMLMTVIGIAGCTALMLTGFGVRDSIGDIVTIQFNKLWHYDATITLNDDSSDAEKEAYQAALTGLPEYEDQLQLSQNTFEVVKQGYTTHDVTVDVPQQTDNLDQFVLFNDRKTGAVYSLDDEGAIINEKLAKLFDIEAGDTVTLKNADRDTYRMKVSHIVENYTMHFAYMTPAYYEKVFGETPVYNVDLVRLNTSLSDDREKDIAAQLMATDGILNVSYTTQIGQALDDTMNSLNIVVWVLIVSAAMLAFIVLYNLTNINISERIRELSTIKVLGFYDNEVTQYVYRENNLLTLLGVGVGCLLGILLHGFVLQTAEVDLMMFPKTIHAMSYVYAILLTFLFSLIVMMVMHRKLKKVDMIEALKSNE</sequence>
<proteinExistence type="predicted"/>
<evidence type="ECO:0000256" key="7">
    <source>
        <dbReference type="SAM" id="Phobius"/>
    </source>
</evidence>
<feature type="transmembrane region" description="Helical" evidence="7">
    <location>
        <begin position="788"/>
        <end position="808"/>
    </location>
</feature>
<feature type="transmembrane region" description="Helical" evidence="7">
    <location>
        <begin position="433"/>
        <end position="456"/>
    </location>
</feature>
<reference evidence="9 10" key="1">
    <citation type="submission" date="2017-05" db="EMBL/GenBank/DDBJ databases">
        <title>Vagococcus spp. assemblies.</title>
        <authorList>
            <person name="Gulvik C.A."/>
        </authorList>
    </citation>
    <scope>NUCLEOTIDE SEQUENCE [LARGE SCALE GENOMIC DNA]</scope>
    <source>
        <strain evidence="9 10">LMG 24798</strain>
    </source>
</reference>
<keyword evidence="4 7" id="KW-1133">Transmembrane helix</keyword>
<dbReference type="InterPro" id="IPR038766">
    <property type="entry name" value="Membrane_comp_ABC_pdt"/>
</dbReference>
<dbReference type="RefSeq" id="WP_126813374.1">
    <property type="nucleotide sequence ID" value="NZ_NGKC01000005.1"/>
</dbReference>
<keyword evidence="3 7" id="KW-0812">Transmembrane</keyword>
<feature type="domain" description="ABC3 transporter permease C-terminal" evidence="8">
    <location>
        <begin position="388"/>
        <end position="501"/>
    </location>
</feature>
<evidence type="ECO:0000256" key="1">
    <source>
        <dbReference type="ARBA" id="ARBA00004651"/>
    </source>
</evidence>
<feature type="transmembrane region" description="Helical" evidence="7">
    <location>
        <begin position="554"/>
        <end position="574"/>
    </location>
</feature>
<evidence type="ECO:0000256" key="4">
    <source>
        <dbReference type="ARBA" id="ARBA00022989"/>
    </source>
</evidence>
<protein>
    <recommendedName>
        <fullName evidence="8">ABC3 transporter permease C-terminal domain-containing protein</fullName>
    </recommendedName>
</protein>
<dbReference type="EMBL" id="NGKC01000005">
    <property type="protein sequence ID" value="RSU12511.1"/>
    <property type="molecule type" value="Genomic_DNA"/>
</dbReference>
<keyword evidence="5 7" id="KW-0472">Membrane</keyword>
<evidence type="ECO:0000313" key="10">
    <source>
        <dbReference type="Proteomes" id="UP000286773"/>
    </source>
</evidence>
<comment type="subcellular location">
    <subcellularLocation>
        <location evidence="1">Cell membrane</location>
        <topology evidence="1">Multi-pass membrane protein</topology>
    </subcellularLocation>
</comment>
<evidence type="ECO:0000259" key="8">
    <source>
        <dbReference type="Pfam" id="PF02687"/>
    </source>
</evidence>
<evidence type="ECO:0000256" key="3">
    <source>
        <dbReference type="ARBA" id="ARBA00022692"/>
    </source>
</evidence>
<evidence type="ECO:0000256" key="5">
    <source>
        <dbReference type="ARBA" id="ARBA00023136"/>
    </source>
</evidence>
<evidence type="ECO:0000256" key="6">
    <source>
        <dbReference type="SAM" id="Coils"/>
    </source>
</evidence>
<accession>A0A430AWR5</accession>
<dbReference type="Proteomes" id="UP000286773">
    <property type="component" value="Unassembled WGS sequence"/>
</dbReference>
<dbReference type="GO" id="GO:0005886">
    <property type="term" value="C:plasma membrane"/>
    <property type="evidence" value="ECO:0007669"/>
    <property type="project" value="UniProtKB-SubCell"/>
</dbReference>
<feature type="transmembrane region" description="Helical" evidence="7">
    <location>
        <begin position="476"/>
        <end position="501"/>
    </location>
</feature>
<dbReference type="Pfam" id="PF02687">
    <property type="entry name" value="FtsX"/>
    <property type="match status" value="2"/>
</dbReference>
<comment type="caution">
    <text evidence="9">The sequence shown here is derived from an EMBL/GenBank/DDBJ whole genome shotgun (WGS) entry which is preliminary data.</text>
</comment>
<evidence type="ECO:0000313" key="9">
    <source>
        <dbReference type="EMBL" id="RSU12511.1"/>
    </source>
</evidence>
<keyword evidence="10" id="KW-1185">Reference proteome</keyword>
<dbReference type="PANTHER" id="PTHR30287">
    <property type="entry name" value="MEMBRANE COMPONENT OF PREDICTED ABC SUPERFAMILY METABOLITE UPTAKE TRANSPORTER"/>
    <property type="match status" value="1"/>
</dbReference>
<feature type="domain" description="ABC3 transporter permease C-terminal" evidence="8">
    <location>
        <begin position="792"/>
        <end position="907"/>
    </location>
</feature>
<feature type="transmembrane region" description="Helical" evidence="7">
    <location>
        <begin position="883"/>
        <end position="901"/>
    </location>
</feature>
<keyword evidence="2" id="KW-1003">Cell membrane</keyword>
<dbReference type="InterPro" id="IPR003838">
    <property type="entry name" value="ABC3_permease_C"/>
</dbReference>
<evidence type="ECO:0000256" key="2">
    <source>
        <dbReference type="ARBA" id="ARBA00022475"/>
    </source>
</evidence>
<feature type="transmembrane region" description="Helical" evidence="7">
    <location>
        <begin position="843"/>
        <end position="863"/>
    </location>
</feature>
<name>A0A430AWR5_9ENTE</name>
<feature type="coiled-coil region" evidence="6">
    <location>
        <begin position="251"/>
        <end position="356"/>
    </location>
</feature>
<dbReference type="OrthoDB" id="5137249at2"/>